<dbReference type="GO" id="GO:0009236">
    <property type="term" value="P:cobalamin biosynthetic process"/>
    <property type="evidence" value="ECO:0007669"/>
    <property type="project" value="UniProtKB-UniRule"/>
</dbReference>
<organism evidence="9 10">
    <name type="scientific">Vallitalea pronyensis</name>
    <dbReference type="NCBI Taxonomy" id="1348613"/>
    <lineage>
        <taxon>Bacteria</taxon>
        <taxon>Bacillati</taxon>
        <taxon>Bacillota</taxon>
        <taxon>Clostridia</taxon>
        <taxon>Lachnospirales</taxon>
        <taxon>Vallitaleaceae</taxon>
        <taxon>Vallitalea</taxon>
    </lineage>
</organism>
<accession>A0A8J8MHM6</accession>
<evidence type="ECO:0000313" key="10">
    <source>
        <dbReference type="Proteomes" id="UP000683246"/>
    </source>
</evidence>
<keyword evidence="4 9" id="KW-0489">Methyltransferase</keyword>
<evidence type="ECO:0000256" key="2">
    <source>
        <dbReference type="ARBA" id="ARBA00005879"/>
    </source>
</evidence>
<evidence type="ECO:0000256" key="4">
    <source>
        <dbReference type="ARBA" id="ARBA00022603"/>
    </source>
</evidence>
<dbReference type="AlphaFoldDB" id="A0A8J8MHM6"/>
<keyword evidence="3" id="KW-0169">Cobalamin biosynthesis</keyword>
<dbReference type="InterPro" id="IPR014776">
    <property type="entry name" value="4pyrrole_Mease_sub2"/>
</dbReference>
<keyword evidence="6" id="KW-0949">S-adenosyl-L-methionine</keyword>
<dbReference type="InterPro" id="IPR035996">
    <property type="entry name" value="4pyrrol_Methylase_sf"/>
</dbReference>
<dbReference type="EMBL" id="CP058649">
    <property type="protein sequence ID" value="QUI21789.1"/>
    <property type="molecule type" value="Genomic_DNA"/>
</dbReference>
<proteinExistence type="inferred from homology"/>
<dbReference type="PANTHER" id="PTHR43467">
    <property type="entry name" value="COBALT-PRECORRIN-2 C(20)-METHYLTRANSFERASE"/>
    <property type="match status" value="1"/>
</dbReference>
<dbReference type="Proteomes" id="UP000683246">
    <property type="component" value="Chromosome"/>
</dbReference>
<evidence type="ECO:0000256" key="6">
    <source>
        <dbReference type="ARBA" id="ARBA00022691"/>
    </source>
</evidence>
<dbReference type="RefSeq" id="WP_212697260.1">
    <property type="nucleotide sequence ID" value="NZ_CP058649.1"/>
</dbReference>
<name>A0A8J8MHM6_9FIRM</name>
<dbReference type="PANTHER" id="PTHR43467:SF2">
    <property type="entry name" value="COBALT-PRECORRIN-2 C(20)-METHYLTRANSFERASE"/>
    <property type="match status" value="1"/>
</dbReference>
<dbReference type="SUPFAM" id="SSF53790">
    <property type="entry name" value="Tetrapyrrole methylase"/>
    <property type="match status" value="1"/>
</dbReference>
<dbReference type="GO" id="GO:0032259">
    <property type="term" value="P:methylation"/>
    <property type="evidence" value="ECO:0007669"/>
    <property type="project" value="UniProtKB-KW"/>
</dbReference>
<sequence length="226" mass="25210">MTLTCIGVGPGDPELLTIKAVRLIEEADVIVVPVKKQASTESTALKIAQPYIKDMSKVKYLYFPMVAFQKDDEQIQQIFRHNAQMINEDLGAGKKVVYLTLGDPSVYCTFTYIADYIDHVTYVPGIASFLQGAAHIGQPLCLGKESLAIINMTDDERTIRQAFQLHDNLVVMKVSANPKLLHELIVQDNRPATFLSNMGLENEMVTSDRGFLEGKVPYFTVAQVKR</sequence>
<keyword evidence="5 9" id="KW-0808">Transferase</keyword>
<dbReference type="Gene3D" id="3.30.950.10">
    <property type="entry name" value="Methyltransferase, Cobalt-precorrin-4 Transmethylase, Domain 2"/>
    <property type="match status" value="1"/>
</dbReference>
<dbReference type="GO" id="GO:0030788">
    <property type="term" value="F:precorrin-2 C20-methyltransferase activity"/>
    <property type="evidence" value="ECO:0007669"/>
    <property type="project" value="UniProtKB-EC"/>
</dbReference>
<evidence type="ECO:0000256" key="3">
    <source>
        <dbReference type="ARBA" id="ARBA00022573"/>
    </source>
</evidence>
<dbReference type="InterPro" id="IPR006364">
    <property type="entry name" value="CobI/CbiL/CobIJ_dom"/>
</dbReference>
<feature type="domain" description="Tetrapyrrole methylase" evidence="8">
    <location>
        <begin position="2"/>
        <end position="206"/>
    </location>
</feature>
<comment type="pathway">
    <text evidence="1">Cofactor biosynthesis; adenosylcobalamin biosynthesis.</text>
</comment>
<dbReference type="InterPro" id="IPR014777">
    <property type="entry name" value="4pyrrole_Mease_sub1"/>
</dbReference>
<dbReference type="CDD" id="cd11645">
    <property type="entry name" value="Precorrin_2_C20_MT"/>
    <property type="match status" value="1"/>
</dbReference>
<evidence type="ECO:0000313" key="9">
    <source>
        <dbReference type="EMBL" id="QUI21789.1"/>
    </source>
</evidence>
<dbReference type="KEGG" id="vpy:HZI73_05545"/>
<evidence type="ECO:0000259" key="8">
    <source>
        <dbReference type="Pfam" id="PF00590"/>
    </source>
</evidence>
<dbReference type="Gene3D" id="3.40.1010.10">
    <property type="entry name" value="Cobalt-precorrin-4 Transmethylase, Domain 1"/>
    <property type="match status" value="1"/>
</dbReference>
<dbReference type="EC" id="2.1.1.130" evidence="9"/>
<dbReference type="NCBIfam" id="TIGR01467">
    <property type="entry name" value="cobI_cbiL"/>
    <property type="match status" value="1"/>
</dbReference>
<dbReference type="PIRSF" id="PIRSF036427">
    <property type="entry name" value="Precrrn-2_mtase"/>
    <property type="match status" value="1"/>
</dbReference>
<dbReference type="InterPro" id="IPR012382">
    <property type="entry name" value="CobI/CbiL"/>
</dbReference>
<dbReference type="Pfam" id="PF00590">
    <property type="entry name" value="TP_methylase"/>
    <property type="match status" value="1"/>
</dbReference>
<reference evidence="9" key="1">
    <citation type="submission" date="2020-07" db="EMBL/GenBank/DDBJ databases">
        <title>Vallitalea pronyensis genome.</title>
        <authorList>
            <person name="Postec A."/>
        </authorList>
    </citation>
    <scope>NUCLEOTIDE SEQUENCE</scope>
    <source>
        <strain evidence="9">FatNI3</strain>
    </source>
</reference>
<keyword evidence="10" id="KW-1185">Reference proteome</keyword>
<dbReference type="UniPathway" id="UPA00148"/>
<gene>
    <name evidence="9" type="primary">cobI</name>
    <name evidence="9" type="ORF">HZI73_05545</name>
</gene>
<evidence type="ECO:0000256" key="5">
    <source>
        <dbReference type="ARBA" id="ARBA00022679"/>
    </source>
</evidence>
<comment type="similarity">
    <text evidence="2 7">Belongs to the precorrin methyltransferase family.</text>
</comment>
<dbReference type="InterPro" id="IPR000878">
    <property type="entry name" value="4pyrrol_Mease"/>
</dbReference>
<evidence type="ECO:0000256" key="7">
    <source>
        <dbReference type="PIRNR" id="PIRNR036427"/>
    </source>
</evidence>
<evidence type="ECO:0000256" key="1">
    <source>
        <dbReference type="ARBA" id="ARBA00004953"/>
    </source>
</evidence>
<protein>
    <submittedName>
        <fullName evidence="9">Precorrin-2 C(20)-methyltransferase</fullName>
        <ecNumber evidence="9">2.1.1.130</ecNumber>
    </submittedName>
</protein>